<keyword evidence="2" id="KW-1185">Reference proteome</keyword>
<protein>
    <submittedName>
        <fullName evidence="1">Uncharacterized protein</fullName>
    </submittedName>
</protein>
<sequence length="151" mass="17265">MHSLFPGDRSTNCINSVMEFKRKFRMKDSPSPSHRPMTSLCVSQPSNQHPVRLILHPIAFRRLVFKGPSAVFLLACQLSSSLLHPTSTIFLPIYSWLPRSLAANPPPVSDQGEDISKYKLYNVHPSSYHSQHSCLPPRSERQRYNYVISHH</sequence>
<accession>A0ABV0NP90</accession>
<evidence type="ECO:0000313" key="2">
    <source>
        <dbReference type="Proteomes" id="UP001476798"/>
    </source>
</evidence>
<organism evidence="1 2">
    <name type="scientific">Goodea atripinnis</name>
    <dbReference type="NCBI Taxonomy" id="208336"/>
    <lineage>
        <taxon>Eukaryota</taxon>
        <taxon>Metazoa</taxon>
        <taxon>Chordata</taxon>
        <taxon>Craniata</taxon>
        <taxon>Vertebrata</taxon>
        <taxon>Euteleostomi</taxon>
        <taxon>Actinopterygii</taxon>
        <taxon>Neopterygii</taxon>
        <taxon>Teleostei</taxon>
        <taxon>Neoteleostei</taxon>
        <taxon>Acanthomorphata</taxon>
        <taxon>Ovalentaria</taxon>
        <taxon>Atherinomorphae</taxon>
        <taxon>Cyprinodontiformes</taxon>
        <taxon>Goodeidae</taxon>
        <taxon>Goodea</taxon>
    </lineage>
</organism>
<gene>
    <name evidence="1" type="ORF">GOODEAATRI_029530</name>
</gene>
<dbReference type="EMBL" id="JAHRIO010044369">
    <property type="protein sequence ID" value="MEQ2173200.1"/>
    <property type="molecule type" value="Genomic_DNA"/>
</dbReference>
<evidence type="ECO:0000313" key="1">
    <source>
        <dbReference type="EMBL" id="MEQ2173200.1"/>
    </source>
</evidence>
<name>A0ABV0NP90_9TELE</name>
<dbReference type="Proteomes" id="UP001476798">
    <property type="component" value="Unassembled WGS sequence"/>
</dbReference>
<reference evidence="1 2" key="1">
    <citation type="submission" date="2021-06" db="EMBL/GenBank/DDBJ databases">
        <authorList>
            <person name="Palmer J.M."/>
        </authorList>
    </citation>
    <scope>NUCLEOTIDE SEQUENCE [LARGE SCALE GENOMIC DNA]</scope>
    <source>
        <strain evidence="1 2">GA_2019</strain>
        <tissue evidence="1">Muscle</tissue>
    </source>
</reference>
<comment type="caution">
    <text evidence="1">The sequence shown here is derived from an EMBL/GenBank/DDBJ whole genome shotgun (WGS) entry which is preliminary data.</text>
</comment>
<proteinExistence type="predicted"/>